<dbReference type="Gene3D" id="1.20.1250.20">
    <property type="entry name" value="MFS general substrate transporter like domains"/>
    <property type="match status" value="1"/>
</dbReference>
<protein>
    <recommendedName>
        <fullName evidence="6">MFS transporter</fullName>
    </recommendedName>
</protein>
<keyword evidence="1 4" id="KW-0812">Transmembrane</keyword>
<feature type="transmembrane region" description="Helical" evidence="4">
    <location>
        <begin position="322"/>
        <end position="342"/>
    </location>
</feature>
<gene>
    <name evidence="5" type="ORF">N47_E45410</name>
</gene>
<feature type="transmembrane region" description="Helical" evidence="4">
    <location>
        <begin position="126"/>
        <end position="146"/>
    </location>
</feature>
<evidence type="ECO:0000313" key="5">
    <source>
        <dbReference type="EMBL" id="CBX31029.1"/>
    </source>
</evidence>
<dbReference type="EMBL" id="FR695877">
    <property type="protein sequence ID" value="CBX31029.1"/>
    <property type="molecule type" value="Genomic_DNA"/>
</dbReference>
<feature type="transmembrane region" description="Helical" evidence="4">
    <location>
        <begin position="400"/>
        <end position="425"/>
    </location>
</feature>
<evidence type="ECO:0008006" key="6">
    <source>
        <dbReference type="Google" id="ProtNLM"/>
    </source>
</evidence>
<evidence type="ECO:0000256" key="4">
    <source>
        <dbReference type="SAM" id="Phobius"/>
    </source>
</evidence>
<dbReference type="GO" id="GO:0022857">
    <property type="term" value="F:transmembrane transporter activity"/>
    <property type="evidence" value="ECO:0007669"/>
    <property type="project" value="InterPro"/>
</dbReference>
<evidence type="ECO:0000256" key="3">
    <source>
        <dbReference type="ARBA" id="ARBA00023136"/>
    </source>
</evidence>
<evidence type="ECO:0000256" key="2">
    <source>
        <dbReference type="ARBA" id="ARBA00022989"/>
    </source>
</evidence>
<dbReference type="AlphaFoldDB" id="E1YLP6"/>
<proteinExistence type="predicted"/>
<feature type="transmembrane region" description="Helical" evidence="4">
    <location>
        <begin position="266"/>
        <end position="284"/>
    </location>
</feature>
<dbReference type="Pfam" id="PF07690">
    <property type="entry name" value="MFS_1"/>
    <property type="match status" value="1"/>
</dbReference>
<accession>E1YLP6</accession>
<feature type="transmembrane region" description="Helical" evidence="4">
    <location>
        <begin position="296"/>
        <end position="316"/>
    </location>
</feature>
<keyword evidence="3 4" id="KW-0472">Membrane</keyword>
<feature type="transmembrane region" description="Helical" evidence="4">
    <location>
        <begin position="225"/>
        <end position="246"/>
    </location>
</feature>
<keyword evidence="2 4" id="KW-1133">Transmembrane helix</keyword>
<dbReference type="PANTHER" id="PTHR23530:SF1">
    <property type="entry name" value="PERMEASE, MAJOR FACILITATOR SUPERFAMILY-RELATED"/>
    <property type="match status" value="1"/>
</dbReference>
<dbReference type="PANTHER" id="PTHR23530">
    <property type="entry name" value="TRANSPORT PROTEIN-RELATED"/>
    <property type="match status" value="1"/>
</dbReference>
<feature type="transmembrane region" description="Helical" evidence="4">
    <location>
        <begin position="363"/>
        <end position="380"/>
    </location>
</feature>
<organism evidence="5">
    <name type="scientific">uncultured Desulfobacterium sp</name>
    <dbReference type="NCBI Taxonomy" id="201089"/>
    <lineage>
        <taxon>Bacteria</taxon>
        <taxon>Pseudomonadati</taxon>
        <taxon>Thermodesulfobacteriota</taxon>
        <taxon>Desulfobacteria</taxon>
        <taxon>Desulfobacterales</taxon>
        <taxon>Desulfobacteriaceae</taxon>
        <taxon>Desulfobacterium</taxon>
        <taxon>environmental samples</taxon>
    </lineage>
</organism>
<feature type="transmembrane region" description="Helical" evidence="4">
    <location>
        <begin position="172"/>
        <end position="192"/>
    </location>
</feature>
<dbReference type="InterPro" id="IPR011701">
    <property type="entry name" value="MFS"/>
</dbReference>
<name>E1YLP6_9BACT</name>
<sequence>MFNTRFYYPVFAILFLDFGLSLEQFALLNVAWAISIVLLEVPSGAMADIIGRRNLLVTSAAIMVVEISLLCFAPRGNITLLFAIFLANRILSGSAEACASGADEAIAYDTLKKLDRSDEWPKVLEIQMRFGAMVQMVAMILGALVYDPVLMQKAADFIGLQIQLNQGITMRFPLYMTLAMALGTLAVSLRMLESDSIEANRRIAGTKAGKPVKEAFKLTLKAGRWILQTPFVLMIILAGMFFDHWIRIIITLTSEYYRLIHLPEASFGLISAIVSSFGLFIPKIARKMGQTHTQLFNINIMCVLCIAGLAGMLMMIPFYGLIPAILLFCVIYINNYLQSYYLNPLTASEQRATVLSFKGLSFNLAYGVMGLLYAGLLAYLRKRTSHVLPGLSGHELEDIVFIKSLIGFPCYFIFALAGLFWFGWIKLKRNKEYKKIQG</sequence>
<dbReference type="InterPro" id="IPR053160">
    <property type="entry name" value="MFS_DHA3_Transporter"/>
</dbReference>
<evidence type="ECO:0000256" key="1">
    <source>
        <dbReference type="ARBA" id="ARBA00022692"/>
    </source>
</evidence>
<feature type="transmembrane region" description="Helical" evidence="4">
    <location>
        <begin position="54"/>
        <end position="73"/>
    </location>
</feature>
<dbReference type="SUPFAM" id="SSF103473">
    <property type="entry name" value="MFS general substrate transporter"/>
    <property type="match status" value="1"/>
</dbReference>
<feature type="transmembrane region" description="Helical" evidence="4">
    <location>
        <begin position="7"/>
        <end position="34"/>
    </location>
</feature>
<reference evidence="5" key="1">
    <citation type="journal article" date="2011" name="Environ. Microbiol.">
        <title>Genomic insights into the metabolic potential of the polycyclic aromatic hydrocarbon degrading sulfate-reducing Deltaproteobacterium N47.</title>
        <authorList>
            <person name="Bergmann F."/>
            <person name="Selesi D."/>
            <person name="Weinmaier T."/>
            <person name="Tischler P."/>
            <person name="Rattei T."/>
            <person name="Meckenstock R.U."/>
        </authorList>
    </citation>
    <scope>NUCLEOTIDE SEQUENCE</scope>
</reference>
<dbReference type="InterPro" id="IPR036259">
    <property type="entry name" value="MFS_trans_sf"/>
</dbReference>